<protein>
    <submittedName>
        <fullName evidence="1">Uncharacterized protein</fullName>
    </submittedName>
</protein>
<accession>A0A381ZVY1</accession>
<organism evidence="1">
    <name type="scientific">marine metagenome</name>
    <dbReference type="NCBI Taxonomy" id="408172"/>
    <lineage>
        <taxon>unclassified sequences</taxon>
        <taxon>metagenomes</taxon>
        <taxon>ecological metagenomes</taxon>
    </lineage>
</organism>
<dbReference type="AlphaFoldDB" id="A0A381ZVY1"/>
<proteinExistence type="predicted"/>
<gene>
    <name evidence="1" type="ORF">METZ01_LOCUS146302</name>
</gene>
<evidence type="ECO:0000313" key="1">
    <source>
        <dbReference type="EMBL" id="SVA93448.1"/>
    </source>
</evidence>
<dbReference type="EMBL" id="UINC01022891">
    <property type="protein sequence ID" value="SVA93448.1"/>
    <property type="molecule type" value="Genomic_DNA"/>
</dbReference>
<sequence>MALFLELFLGIITGINSKPQPVVTQDSSITEKFSILDTSSSEPIKLSVNSWGRDFFHNRSNIYVNSFNLTGITQFNNGYKAIINEQIISEGNQIENFKVADITKNSVLLKWYKHSVTLKLEE</sequence>
<name>A0A381ZVY1_9ZZZZ</name>
<reference evidence="1" key="1">
    <citation type="submission" date="2018-05" db="EMBL/GenBank/DDBJ databases">
        <authorList>
            <person name="Lanie J.A."/>
            <person name="Ng W.-L."/>
            <person name="Kazmierczak K.M."/>
            <person name="Andrzejewski T.M."/>
            <person name="Davidsen T.M."/>
            <person name="Wayne K.J."/>
            <person name="Tettelin H."/>
            <person name="Glass J.I."/>
            <person name="Rusch D."/>
            <person name="Podicherti R."/>
            <person name="Tsui H.-C.T."/>
            <person name="Winkler M.E."/>
        </authorList>
    </citation>
    <scope>NUCLEOTIDE SEQUENCE</scope>
</reference>